<dbReference type="PANTHER" id="PTHR43285:SF2">
    <property type="entry name" value="ANTHRANILATE PHOSPHORIBOSYLTRANSFERASE"/>
    <property type="match status" value="1"/>
</dbReference>
<comment type="caution">
    <text evidence="8">The sequence shown here is derived from an EMBL/GenBank/DDBJ whole genome shotgun (WGS) entry which is preliminary data.</text>
</comment>
<keyword evidence="3" id="KW-0822">Tryptophan biosynthesis</keyword>
<dbReference type="InterPro" id="IPR036320">
    <property type="entry name" value="Glycosyl_Trfase_fam3_N_dom_sf"/>
</dbReference>
<dbReference type="AlphaFoldDB" id="A0A7Y9IF32"/>
<keyword evidence="9" id="KW-1185">Reference proteome</keyword>
<evidence type="ECO:0000259" key="6">
    <source>
        <dbReference type="Pfam" id="PF00591"/>
    </source>
</evidence>
<dbReference type="PANTHER" id="PTHR43285">
    <property type="entry name" value="ANTHRANILATE PHOSPHORIBOSYLTRANSFERASE"/>
    <property type="match status" value="1"/>
</dbReference>
<keyword evidence="3" id="KW-0028">Amino-acid biosynthesis</keyword>
<dbReference type="GO" id="GO:0000162">
    <property type="term" value="P:L-tryptophan biosynthetic process"/>
    <property type="evidence" value="ECO:0007669"/>
    <property type="project" value="UniProtKB-KW"/>
</dbReference>
<dbReference type="EMBL" id="JACCBU010000001">
    <property type="protein sequence ID" value="NYE75547.1"/>
    <property type="molecule type" value="Genomic_DNA"/>
</dbReference>
<keyword evidence="4" id="KW-0057">Aromatic amino acid biosynthesis</keyword>
<dbReference type="Gene3D" id="3.40.1030.10">
    <property type="entry name" value="Nucleoside phosphorylase/phosphoribosyltransferase catalytic domain"/>
    <property type="match status" value="1"/>
</dbReference>
<feature type="domain" description="Glycosyl transferase family 3 N-terminal" evidence="7">
    <location>
        <begin position="3"/>
        <end position="60"/>
    </location>
</feature>
<evidence type="ECO:0000313" key="8">
    <source>
        <dbReference type="EMBL" id="NYE75547.1"/>
    </source>
</evidence>
<keyword evidence="1 8" id="KW-0328">Glycosyltransferase</keyword>
<evidence type="ECO:0000256" key="5">
    <source>
        <dbReference type="SAM" id="MobiDB-lite"/>
    </source>
</evidence>
<sequence length="344" mass="35828">MSALAERRDLSTEETGWAVRETVAGRAPAVALAGFLAALRVKGETVEELFGVVEALLAAAIPVRVDRPCHDIAGTGGDGTGAMNLSTLAAIVAAGAGCTVVKHGGRAASSQTAGSADLIEALGLPLANSAEPCRGAGAGRFRYLFAPEVNPGLRHAVDARRGLGIPTIFNLAAPLINPARPEHPVIGVADAGRVRMLAETLQRLGRRGLVVHGHDGLDKLTTTDVSEVWIVREDSLQQLVFDPTALGLPRAGPTDLRGATAAENAERARAVLSGRRGPLRDAVVLNAAAVIVAGDVTRTDFETRLEGGIRQAEEAIDRGSAAAVLDDTREDRVRRDRQAGEVSP</sequence>
<proteinExistence type="predicted"/>
<evidence type="ECO:0000256" key="2">
    <source>
        <dbReference type="ARBA" id="ARBA00022679"/>
    </source>
</evidence>
<evidence type="ECO:0000313" key="9">
    <source>
        <dbReference type="Proteomes" id="UP000569914"/>
    </source>
</evidence>
<evidence type="ECO:0000256" key="1">
    <source>
        <dbReference type="ARBA" id="ARBA00022676"/>
    </source>
</evidence>
<feature type="compositionally biased region" description="Basic and acidic residues" evidence="5">
    <location>
        <begin position="326"/>
        <end position="344"/>
    </location>
</feature>
<dbReference type="SUPFAM" id="SSF52418">
    <property type="entry name" value="Nucleoside phosphorylase/phosphoribosyltransferase catalytic domain"/>
    <property type="match status" value="1"/>
</dbReference>
<gene>
    <name evidence="8" type="ORF">BKA15_006876</name>
</gene>
<evidence type="ECO:0000256" key="3">
    <source>
        <dbReference type="ARBA" id="ARBA00022822"/>
    </source>
</evidence>
<dbReference type="InterPro" id="IPR017459">
    <property type="entry name" value="Glycosyl_Trfase_fam3_N_dom"/>
</dbReference>
<organism evidence="8 9">
    <name type="scientific">Microlunatus parietis</name>
    <dbReference type="NCBI Taxonomy" id="682979"/>
    <lineage>
        <taxon>Bacteria</taxon>
        <taxon>Bacillati</taxon>
        <taxon>Actinomycetota</taxon>
        <taxon>Actinomycetes</taxon>
        <taxon>Propionibacteriales</taxon>
        <taxon>Propionibacteriaceae</taxon>
        <taxon>Microlunatus</taxon>
    </lineage>
</organism>
<dbReference type="EC" id="2.4.2.18" evidence="8"/>
<accession>A0A7Y9IF32</accession>
<dbReference type="Gene3D" id="1.20.970.10">
    <property type="entry name" value="Transferase, Pyrimidine Nucleoside Phosphorylase, Chain C"/>
    <property type="match status" value="1"/>
</dbReference>
<dbReference type="NCBIfam" id="TIGR01245">
    <property type="entry name" value="trpD"/>
    <property type="match status" value="1"/>
</dbReference>
<dbReference type="InterPro" id="IPR005940">
    <property type="entry name" value="Anthranilate_Pribosyl_Tfrase"/>
</dbReference>
<dbReference type="GO" id="GO:0005829">
    <property type="term" value="C:cytosol"/>
    <property type="evidence" value="ECO:0007669"/>
    <property type="project" value="TreeGrafter"/>
</dbReference>
<protein>
    <submittedName>
        <fullName evidence="8">Anthranilate phosphoribosyltransferase</fullName>
        <ecNumber evidence="8">2.4.2.18</ecNumber>
    </submittedName>
</protein>
<dbReference type="Proteomes" id="UP000569914">
    <property type="component" value="Unassembled WGS sequence"/>
</dbReference>
<evidence type="ECO:0000256" key="4">
    <source>
        <dbReference type="ARBA" id="ARBA00023141"/>
    </source>
</evidence>
<feature type="region of interest" description="Disordered" evidence="5">
    <location>
        <begin position="320"/>
        <end position="344"/>
    </location>
</feature>
<name>A0A7Y9IF32_9ACTN</name>
<dbReference type="GO" id="GO:0004048">
    <property type="term" value="F:anthranilate phosphoribosyltransferase activity"/>
    <property type="evidence" value="ECO:0007669"/>
    <property type="project" value="UniProtKB-EC"/>
</dbReference>
<dbReference type="InterPro" id="IPR035902">
    <property type="entry name" value="Nuc_phospho_transferase"/>
</dbReference>
<reference evidence="8 9" key="1">
    <citation type="submission" date="2020-07" db="EMBL/GenBank/DDBJ databases">
        <title>Sequencing the genomes of 1000 actinobacteria strains.</title>
        <authorList>
            <person name="Klenk H.-P."/>
        </authorList>
    </citation>
    <scope>NUCLEOTIDE SEQUENCE [LARGE SCALE GENOMIC DNA]</scope>
    <source>
        <strain evidence="8 9">DSM 22083</strain>
    </source>
</reference>
<evidence type="ECO:0000259" key="7">
    <source>
        <dbReference type="Pfam" id="PF02885"/>
    </source>
</evidence>
<keyword evidence="2 8" id="KW-0808">Transferase</keyword>
<dbReference type="InterPro" id="IPR000312">
    <property type="entry name" value="Glycosyl_Trfase_fam3"/>
</dbReference>
<dbReference type="SUPFAM" id="SSF47648">
    <property type="entry name" value="Nucleoside phosphorylase/phosphoribosyltransferase N-terminal domain"/>
    <property type="match status" value="1"/>
</dbReference>
<feature type="domain" description="Glycosyl transferase family 3" evidence="6">
    <location>
        <begin position="69"/>
        <end position="321"/>
    </location>
</feature>
<dbReference type="Pfam" id="PF00591">
    <property type="entry name" value="Glycos_transf_3"/>
    <property type="match status" value="1"/>
</dbReference>
<dbReference type="Pfam" id="PF02885">
    <property type="entry name" value="Glycos_trans_3N"/>
    <property type="match status" value="1"/>
</dbReference>